<evidence type="ECO:0000313" key="1">
    <source>
        <dbReference type="EMBL" id="KAK9863601.1"/>
    </source>
</evidence>
<comment type="caution">
    <text evidence="1">The sequence shown here is derived from an EMBL/GenBank/DDBJ whole genome shotgun (WGS) entry which is preliminary data.</text>
</comment>
<dbReference type="EMBL" id="JALJOV010000451">
    <property type="protein sequence ID" value="KAK9863601.1"/>
    <property type="molecule type" value="Genomic_DNA"/>
</dbReference>
<keyword evidence="2" id="KW-1185">Reference proteome</keyword>
<sequence>MSSPEQSAGTQDYVSGHPRGGLFKALKACLKNCKEASSSSLLRKRRLLMCMGASSVGKSTMLDSLFFMVPDSPYPGKLQATSGNLKAILDQLFGIKIRDVDRDIEDVPSLDYDLWLDNDGCLNPEIAEEYQERHAKSSAHMSRAFLKGAALRASNALLLSFRCSMSNLQRLSPPARPLSCSATLGTAWSTVS</sequence>
<dbReference type="Proteomes" id="UP001485043">
    <property type="component" value="Unassembled WGS sequence"/>
</dbReference>
<protein>
    <submittedName>
        <fullName evidence="1">Uncharacterized protein</fullName>
    </submittedName>
</protein>
<organism evidence="1 2">
    <name type="scientific">Apatococcus fuscideae</name>
    <dbReference type="NCBI Taxonomy" id="2026836"/>
    <lineage>
        <taxon>Eukaryota</taxon>
        <taxon>Viridiplantae</taxon>
        <taxon>Chlorophyta</taxon>
        <taxon>core chlorophytes</taxon>
        <taxon>Trebouxiophyceae</taxon>
        <taxon>Chlorellales</taxon>
        <taxon>Chlorellaceae</taxon>
        <taxon>Apatococcus</taxon>
    </lineage>
</organism>
<name>A0AAW1T3K5_9CHLO</name>
<evidence type="ECO:0000313" key="2">
    <source>
        <dbReference type="Proteomes" id="UP001485043"/>
    </source>
</evidence>
<gene>
    <name evidence="1" type="ORF">WJX84_010446</name>
</gene>
<reference evidence="1 2" key="1">
    <citation type="journal article" date="2024" name="Nat. Commun.">
        <title>Phylogenomics reveals the evolutionary origins of lichenization in chlorophyte algae.</title>
        <authorList>
            <person name="Puginier C."/>
            <person name="Libourel C."/>
            <person name="Otte J."/>
            <person name="Skaloud P."/>
            <person name="Haon M."/>
            <person name="Grisel S."/>
            <person name="Petersen M."/>
            <person name="Berrin J.G."/>
            <person name="Delaux P.M."/>
            <person name="Dal Grande F."/>
            <person name="Keller J."/>
        </authorList>
    </citation>
    <scope>NUCLEOTIDE SEQUENCE [LARGE SCALE GENOMIC DNA]</scope>
    <source>
        <strain evidence="1 2">SAG 2523</strain>
    </source>
</reference>
<accession>A0AAW1T3K5</accession>
<dbReference type="AlphaFoldDB" id="A0AAW1T3K5"/>
<proteinExistence type="predicted"/>